<dbReference type="GO" id="GO:0046872">
    <property type="term" value="F:metal ion binding"/>
    <property type="evidence" value="ECO:0007669"/>
    <property type="project" value="UniProtKB-KW"/>
</dbReference>
<keyword evidence="5" id="KW-0378">Hydrolase</keyword>
<dbReference type="InterPro" id="IPR004843">
    <property type="entry name" value="Calcineurin-like_PHP"/>
</dbReference>
<dbReference type="SUPFAM" id="SSF56300">
    <property type="entry name" value="Metallo-dependent phosphatases"/>
    <property type="match status" value="1"/>
</dbReference>
<evidence type="ECO:0000259" key="6">
    <source>
        <dbReference type="Pfam" id="PF00149"/>
    </source>
</evidence>
<dbReference type="GO" id="GO:0016787">
    <property type="term" value="F:hydrolase activity"/>
    <property type="evidence" value="ECO:0007669"/>
    <property type="project" value="UniProtKB-KW"/>
</dbReference>
<dbReference type="Proteomes" id="UP000500767">
    <property type="component" value="Chromosome"/>
</dbReference>
<evidence type="ECO:0000256" key="4">
    <source>
        <dbReference type="ARBA" id="ARBA00022741"/>
    </source>
</evidence>
<dbReference type="PRINTS" id="PR01607">
    <property type="entry name" value="APYRASEFAMLY"/>
</dbReference>
<dbReference type="InterPro" id="IPR041827">
    <property type="entry name" value="CpdB_N"/>
</dbReference>
<dbReference type="InterPro" id="IPR006311">
    <property type="entry name" value="TAT_signal"/>
</dbReference>
<dbReference type="GO" id="GO:0030288">
    <property type="term" value="C:outer membrane-bounded periplasmic space"/>
    <property type="evidence" value="ECO:0007669"/>
    <property type="project" value="TreeGrafter"/>
</dbReference>
<keyword evidence="2" id="KW-0479">Metal-binding</keyword>
<evidence type="ECO:0000256" key="3">
    <source>
        <dbReference type="ARBA" id="ARBA00022729"/>
    </source>
</evidence>
<evidence type="ECO:0000313" key="8">
    <source>
        <dbReference type="EMBL" id="QKE88891.1"/>
    </source>
</evidence>
<evidence type="ECO:0000259" key="7">
    <source>
        <dbReference type="Pfam" id="PF02872"/>
    </source>
</evidence>
<protein>
    <submittedName>
        <fullName evidence="8">Bifunctional 2',3'-cyclic-nucleotide 2'-phosphodiesterase/3'-nucleotidase</fullName>
    </submittedName>
</protein>
<dbReference type="SUPFAM" id="SSF55816">
    <property type="entry name" value="5'-nucleotidase (syn. UDP-sugar hydrolase), C-terminal domain"/>
    <property type="match status" value="1"/>
</dbReference>
<accession>A0A6M8H639</accession>
<dbReference type="EMBL" id="CP053708">
    <property type="protein sequence ID" value="QKE88891.1"/>
    <property type="molecule type" value="Genomic_DNA"/>
</dbReference>
<proteinExistence type="inferred from homology"/>
<gene>
    <name evidence="8" type="ORF">HN018_01440</name>
</gene>
<evidence type="ECO:0000256" key="5">
    <source>
        <dbReference type="RuleBase" id="RU362119"/>
    </source>
</evidence>
<dbReference type="KEGG" id="lck:HN018_01440"/>
<dbReference type="AlphaFoldDB" id="A0A6M8H639"/>
<keyword evidence="4 5" id="KW-0547">Nucleotide-binding</keyword>
<dbReference type="GO" id="GO:0009166">
    <property type="term" value="P:nucleotide catabolic process"/>
    <property type="evidence" value="ECO:0007669"/>
    <property type="project" value="InterPro"/>
</dbReference>
<comment type="similarity">
    <text evidence="1 5">Belongs to the 5'-nucleotidase family.</text>
</comment>
<organism evidence="8 9">
    <name type="scientific">Lichenicola cladoniae</name>
    <dbReference type="NCBI Taxonomy" id="1484109"/>
    <lineage>
        <taxon>Bacteria</taxon>
        <taxon>Pseudomonadati</taxon>
        <taxon>Pseudomonadota</taxon>
        <taxon>Alphaproteobacteria</taxon>
        <taxon>Acetobacterales</taxon>
        <taxon>Acetobacteraceae</taxon>
        <taxon>Lichenicola</taxon>
    </lineage>
</organism>
<keyword evidence="3" id="KW-0732">Signal</keyword>
<feature type="domain" description="Calcineurin-like phosphoesterase" evidence="6">
    <location>
        <begin position="47"/>
        <end position="281"/>
    </location>
</feature>
<dbReference type="Pfam" id="PF00149">
    <property type="entry name" value="Metallophos"/>
    <property type="match status" value="1"/>
</dbReference>
<feature type="domain" description="5'-Nucleotidase C-terminal" evidence="7">
    <location>
        <begin position="438"/>
        <end position="577"/>
    </location>
</feature>
<dbReference type="PANTHER" id="PTHR11575:SF6">
    <property type="entry name" value="2',3'-CYCLIC-NUCLEOTIDE 2'-PHOSPHODIESTERASE_3'-NUCLEOTIDASE"/>
    <property type="match status" value="1"/>
</dbReference>
<dbReference type="InterPro" id="IPR008334">
    <property type="entry name" value="5'-Nucleotdase_C"/>
</dbReference>
<dbReference type="NCBIfam" id="NF006938">
    <property type="entry name" value="PRK09420.1"/>
    <property type="match status" value="1"/>
</dbReference>
<dbReference type="Gene3D" id="3.90.780.10">
    <property type="entry name" value="5'-Nucleotidase, C-terminal domain"/>
    <property type="match status" value="1"/>
</dbReference>
<evidence type="ECO:0000313" key="9">
    <source>
        <dbReference type="Proteomes" id="UP000500767"/>
    </source>
</evidence>
<dbReference type="CDD" id="cd07410">
    <property type="entry name" value="MPP_CpdB_N"/>
    <property type="match status" value="1"/>
</dbReference>
<keyword evidence="9" id="KW-1185">Reference proteome</keyword>
<dbReference type="GO" id="GO:0000166">
    <property type="term" value="F:nucleotide binding"/>
    <property type="evidence" value="ECO:0007669"/>
    <property type="project" value="UniProtKB-KW"/>
</dbReference>
<dbReference type="PANTHER" id="PTHR11575">
    <property type="entry name" value="5'-NUCLEOTIDASE-RELATED"/>
    <property type="match status" value="1"/>
</dbReference>
<dbReference type="InterPro" id="IPR006179">
    <property type="entry name" value="5_nucleotidase/apyrase"/>
</dbReference>
<dbReference type="Pfam" id="PF02872">
    <property type="entry name" value="5_nucleotid_C"/>
    <property type="match status" value="1"/>
</dbReference>
<dbReference type="Gene3D" id="3.60.21.10">
    <property type="match status" value="1"/>
</dbReference>
<evidence type="ECO:0000256" key="2">
    <source>
        <dbReference type="ARBA" id="ARBA00022723"/>
    </source>
</evidence>
<sequence length="661" mass="71033">MPGKVTRRVLIGGAGGLAATSVAGKARAAAGGAISAVAASTARVKLRLLETSDLHMFVYDYDYYQDRQDNTVGLAKVSTLVRQARGQATNTLLFDNGDIIQGNPLGDYMALPGHLTRAGGHPMFRAMNLLGYDAATFGNHEFNYGLDFLKLALKSAKFPFVCANLETPDGKPFIAPSIVLVRDVVDEAGATHKLRIGVFGLVTPQIMVWDKARLEGHVTAPDIVEAAARIVPELRARCDLVVALCHSGISGTPRREGEENAALHLASVPGIDVIFTGHAHRVFPGPDYAHLDGVDTVRGTLGGIPAVMPGFWGSHLGIIDLVLNRHQDGSKPVRWTVDDFQVEARPIYRRQGRQALALVPDDAAILAAAAPEHAATLRWMEQPVGSTTVPINTYFSMIGNDAALSLVSAAQLWYAQPLLAGTPNAHLPLLSAASPFKAGGAGPDSFVDIPAGPLDMKDIANLYMFANTVCIVKVDGNQLHEWLERSCAIFNRIDPAIDTPQELTSARAPSYLFDTIAGLTYEIDLSQPERYDGEGQVIQPDAHRVHDVRYQGRPITGEESFLVVTNNYRADGGGAFPGTGGSHVVLQAPDLNRDVIVRYVMQAKQISPVAAPVWRFRPLARPVTLAFNGRAETAKYIGGRPDITRLGDAAGGFIRYGLRLG</sequence>
<dbReference type="InterPro" id="IPR036907">
    <property type="entry name" value="5'-Nucleotdase_C_sf"/>
</dbReference>
<reference evidence="8 9" key="1">
    <citation type="journal article" date="2014" name="World J. Microbiol. Biotechnol.">
        <title>Biodiversity and physiological characteristics of Antarctic and Arctic lichens-associated bacteria.</title>
        <authorList>
            <person name="Lee Y.M."/>
            <person name="Kim E.H."/>
            <person name="Lee H.K."/>
            <person name="Hong S.G."/>
        </authorList>
    </citation>
    <scope>NUCLEOTIDE SEQUENCE [LARGE SCALE GENOMIC DNA]</scope>
    <source>
        <strain evidence="8 9">PAMC 26569</strain>
    </source>
</reference>
<dbReference type="InterPro" id="IPR029052">
    <property type="entry name" value="Metallo-depent_PP-like"/>
</dbReference>
<dbReference type="PROSITE" id="PS51318">
    <property type="entry name" value="TAT"/>
    <property type="match status" value="1"/>
</dbReference>
<evidence type="ECO:0000256" key="1">
    <source>
        <dbReference type="ARBA" id="ARBA00006654"/>
    </source>
</evidence>
<name>A0A6M8H639_9PROT</name>